<evidence type="ECO:0000313" key="3">
    <source>
        <dbReference type="Proteomes" id="UP000316726"/>
    </source>
</evidence>
<feature type="chain" id="PRO_5022953270" evidence="1">
    <location>
        <begin position="24"/>
        <end position="238"/>
    </location>
</feature>
<gene>
    <name evidence="2" type="ORF">A3770_07p49360</name>
</gene>
<protein>
    <submittedName>
        <fullName evidence="2">Uncharacterized protein</fullName>
    </submittedName>
</protein>
<reference evidence="2 3" key="1">
    <citation type="submission" date="2018-07" db="EMBL/GenBank/DDBJ databases">
        <title>The complete nuclear genome of the prasinophyte Chloropicon primus (CCMP1205).</title>
        <authorList>
            <person name="Pombert J.-F."/>
            <person name="Otis C."/>
            <person name="Turmel M."/>
            <person name="Lemieux C."/>
        </authorList>
    </citation>
    <scope>NUCLEOTIDE SEQUENCE [LARGE SCALE GENOMIC DNA]</scope>
    <source>
        <strain evidence="2 3">CCMP1205</strain>
    </source>
</reference>
<dbReference type="EMBL" id="CP031040">
    <property type="protein sequence ID" value="QDZ22418.1"/>
    <property type="molecule type" value="Genomic_DNA"/>
</dbReference>
<feature type="signal peptide" evidence="1">
    <location>
        <begin position="1"/>
        <end position="23"/>
    </location>
</feature>
<name>A0A5B8MP04_9CHLO</name>
<keyword evidence="1" id="KW-0732">Signal</keyword>
<sequence>MRFQGFFIFTAIMAVAFAPSAEAFGFVFWQGIIADILAAFAPVAPYVPPVTNATAVVLGEAVGELTAPDAIEPVVDSVLEPVQDLVGETLPEVLSEENVEGFFDETVGEALSEENIQGSIGELVETFEPIIEEVEGLLPEDVAEDVETFFEEDLMEFVEENEIPQILSDTADTVQETVTDFVEEVILNPEVETFVEETLPGLVDDATNAVQDLDLEDTLVRGFDTVGSILDDLLGDRD</sequence>
<dbReference type="Proteomes" id="UP000316726">
    <property type="component" value="Chromosome 7"/>
</dbReference>
<accession>A0A5B8MP04</accession>
<keyword evidence="3" id="KW-1185">Reference proteome</keyword>
<evidence type="ECO:0000313" key="2">
    <source>
        <dbReference type="EMBL" id="QDZ22418.1"/>
    </source>
</evidence>
<dbReference type="AlphaFoldDB" id="A0A5B8MP04"/>
<proteinExistence type="predicted"/>
<organism evidence="2 3">
    <name type="scientific">Chloropicon primus</name>
    <dbReference type="NCBI Taxonomy" id="1764295"/>
    <lineage>
        <taxon>Eukaryota</taxon>
        <taxon>Viridiplantae</taxon>
        <taxon>Chlorophyta</taxon>
        <taxon>Chloropicophyceae</taxon>
        <taxon>Chloropicales</taxon>
        <taxon>Chloropicaceae</taxon>
        <taxon>Chloropicon</taxon>
    </lineage>
</organism>
<evidence type="ECO:0000256" key="1">
    <source>
        <dbReference type="SAM" id="SignalP"/>
    </source>
</evidence>